<reference evidence="1" key="1">
    <citation type="journal article" date="2015" name="Nature">
        <title>Complex archaea that bridge the gap between prokaryotes and eukaryotes.</title>
        <authorList>
            <person name="Spang A."/>
            <person name="Saw J.H."/>
            <person name="Jorgensen S.L."/>
            <person name="Zaremba-Niedzwiedzka K."/>
            <person name="Martijn J."/>
            <person name="Lind A.E."/>
            <person name="van Eijk R."/>
            <person name="Schleper C."/>
            <person name="Guy L."/>
            <person name="Ettema T.J."/>
        </authorList>
    </citation>
    <scope>NUCLEOTIDE SEQUENCE</scope>
</reference>
<name>A0A0F9UDV8_9ZZZZ</name>
<evidence type="ECO:0000313" key="1">
    <source>
        <dbReference type="EMBL" id="KKN51778.1"/>
    </source>
</evidence>
<dbReference type="AlphaFoldDB" id="A0A0F9UDV8"/>
<dbReference type="EMBL" id="LAZR01001049">
    <property type="protein sequence ID" value="KKN51778.1"/>
    <property type="molecule type" value="Genomic_DNA"/>
</dbReference>
<protein>
    <submittedName>
        <fullName evidence="1">Uncharacterized protein</fullName>
    </submittedName>
</protein>
<sequence length="44" mass="4988">MEIKRGFHTSDELFLTKADIEKLLAGETIDEHAIKISIKDKKSS</sequence>
<organism evidence="1">
    <name type="scientific">marine sediment metagenome</name>
    <dbReference type="NCBI Taxonomy" id="412755"/>
    <lineage>
        <taxon>unclassified sequences</taxon>
        <taxon>metagenomes</taxon>
        <taxon>ecological metagenomes</taxon>
    </lineage>
</organism>
<accession>A0A0F9UDV8</accession>
<gene>
    <name evidence="1" type="ORF">LCGC14_0619550</name>
</gene>
<proteinExistence type="predicted"/>
<comment type="caution">
    <text evidence="1">The sequence shown here is derived from an EMBL/GenBank/DDBJ whole genome shotgun (WGS) entry which is preliminary data.</text>
</comment>